<name>A0A2T4BUU9_TRILO</name>
<proteinExistence type="predicted"/>
<evidence type="ECO:0000313" key="2">
    <source>
        <dbReference type="EMBL" id="PTB73065.1"/>
    </source>
</evidence>
<feature type="compositionally biased region" description="Basic and acidic residues" evidence="1">
    <location>
        <begin position="67"/>
        <end position="79"/>
    </location>
</feature>
<reference evidence="2 3" key="1">
    <citation type="submission" date="2016-07" db="EMBL/GenBank/DDBJ databases">
        <title>Multiple horizontal gene transfer events from other fungi enriched the ability of initially mycotrophic Trichoderma (Ascomycota) to feed on dead plant biomass.</title>
        <authorList>
            <consortium name="DOE Joint Genome Institute"/>
            <person name="Aerts A."/>
            <person name="Atanasova L."/>
            <person name="Chenthamara K."/>
            <person name="Zhang J."/>
            <person name="Grujic M."/>
            <person name="Henrissat B."/>
            <person name="Kuo A."/>
            <person name="Salamov A."/>
            <person name="Lipzen A."/>
            <person name="Labutti K."/>
            <person name="Barry K."/>
            <person name="Miao Y."/>
            <person name="Rahimi M.J."/>
            <person name="Shen Q."/>
            <person name="Grigoriev I.V."/>
            <person name="Kubicek C.P."/>
            <person name="Druzhinina I.S."/>
        </authorList>
    </citation>
    <scope>NUCLEOTIDE SEQUENCE [LARGE SCALE GENOMIC DNA]</scope>
    <source>
        <strain evidence="2 3">ATCC 18648</strain>
    </source>
</reference>
<dbReference type="Proteomes" id="UP000240760">
    <property type="component" value="Unassembled WGS sequence"/>
</dbReference>
<dbReference type="EMBL" id="KZ679139">
    <property type="protein sequence ID" value="PTB73065.1"/>
    <property type="molecule type" value="Genomic_DNA"/>
</dbReference>
<keyword evidence="3" id="KW-1185">Reference proteome</keyword>
<organism evidence="2 3">
    <name type="scientific">Trichoderma longibrachiatum ATCC 18648</name>
    <dbReference type="NCBI Taxonomy" id="983965"/>
    <lineage>
        <taxon>Eukaryota</taxon>
        <taxon>Fungi</taxon>
        <taxon>Dikarya</taxon>
        <taxon>Ascomycota</taxon>
        <taxon>Pezizomycotina</taxon>
        <taxon>Sordariomycetes</taxon>
        <taxon>Hypocreomycetidae</taxon>
        <taxon>Hypocreales</taxon>
        <taxon>Hypocreaceae</taxon>
        <taxon>Trichoderma</taxon>
    </lineage>
</organism>
<gene>
    <name evidence="2" type="ORF">M440DRAFT_1072124</name>
</gene>
<sequence length="139" mass="15780">MKRDGAMTANRSVILAPVASSPMPTFLLCRSLNINISVADAKYSPLRKAPSTRVRLSQKEQIVYQKKRNEGRNGKDKRNVAQSGDESKSFPFKLPHDPDVLLDLPSFRKTLLAHAKQLPAFFEELLYPQCINDKQKQKR</sequence>
<dbReference type="AlphaFoldDB" id="A0A2T4BUU9"/>
<evidence type="ECO:0000256" key="1">
    <source>
        <dbReference type="SAM" id="MobiDB-lite"/>
    </source>
</evidence>
<feature type="region of interest" description="Disordered" evidence="1">
    <location>
        <begin position="49"/>
        <end position="96"/>
    </location>
</feature>
<protein>
    <submittedName>
        <fullName evidence="2">Uncharacterized protein</fullName>
    </submittedName>
</protein>
<accession>A0A2T4BUU9</accession>
<evidence type="ECO:0000313" key="3">
    <source>
        <dbReference type="Proteomes" id="UP000240760"/>
    </source>
</evidence>